<evidence type="ECO:0000256" key="1">
    <source>
        <dbReference type="ARBA" id="ARBA00004496"/>
    </source>
</evidence>
<protein>
    <submittedName>
        <fullName evidence="9">UPF0029-domain-containing protein</fullName>
    </submittedName>
</protein>
<sequence length="324" mass="35963">MNVDDHADELATFISQLDNEQIVDELAALQSIYGDDAIRPYTSEGAQQSANTRYVVQTTLSPPHDEVRVRILVSLPPDYPASSPPQLQLLSRYIGSFGVSTDLFSSVLRTFISLTGVEWNTGDVCVFDGVEHVRERCSRWYTERLDHEMAAQLQREGTHTRTTTPIASKSNDTRSVTQEPVPLPAHINLFEAEPITDRKSAFVGRACRIAHPNEVPAVLDHLMSDRKVARAAHPIIHAWRCSVNGVMQSDNDDDGESAAGGRLAHLLQLMDLDHVLVIVTRYFGGIHLGPDRFKHINQAARNALELGGFLEDASSKKQTARNKH</sequence>
<keyword evidence="10" id="KW-1185">Reference proteome</keyword>
<comment type="subcellular location">
    <subcellularLocation>
        <location evidence="1">Cytoplasm</location>
    </subcellularLocation>
</comment>
<evidence type="ECO:0000256" key="3">
    <source>
        <dbReference type="ARBA" id="ARBA00022490"/>
    </source>
</evidence>
<dbReference type="GO" id="GO:0006446">
    <property type="term" value="P:regulation of translational initiation"/>
    <property type="evidence" value="ECO:0007669"/>
    <property type="project" value="TreeGrafter"/>
</dbReference>
<reference evidence="9 10" key="1">
    <citation type="journal article" date="2016" name="Mol. Biol. Evol.">
        <title>Comparative Genomics of Early-Diverging Mushroom-Forming Fungi Provides Insights into the Origins of Lignocellulose Decay Capabilities.</title>
        <authorList>
            <person name="Nagy L.G."/>
            <person name="Riley R."/>
            <person name="Tritt A."/>
            <person name="Adam C."/>
            <person name="Daum C."/>
            <person name="Floudas D."/>
            <person name="Sun H."/>
            <person name="Yadav J.S."/>
            <person name="Pangilinan J."/>
            <person name="Larsson K.H."/>
            <person name="Matsuura K."/>
            <person name="Barry K."/>
            <person name="Labutti K."/>
            <person name="Kuo R."/>
            <person name="Ohm R.A."/>
            <person name="Bhattacharya S.S."/>
            <person name="Shirouzu T."/>
            <person name="Yoshinaga Y."/>
            <person name="Martin F.M."/>
            <person name="Grigoriev I.V."/>
            <person name="Hibbett D.S."/>
        </authorList>
    </citation>
    <scope>NUCLEOTIDE SEQUENCE [LARGE SCALE GENOMIC DNA]</scope>
    <source>
        <strain evidence="9 10">HHB12029</strain>
    </source>
</reference>
<feature type="domain" description="RWD" evidence="8">
    <location>
        <begin position="24"/>
        <end position="140"/>
    </location>
</feature>
<keyword evidence="6" id="KW-0346">Stress response</keyword>
<dbReference type="InterPro" id="IPR036956">
    <property type="entry name" value="Impact_N_sf"/>
</dbReference>
<name>A0A165QWX2_EXIGL</name>
<dbReference type="SMART" id="SM00591">
    <property type="entry name" value="RWD"/>
    <property type="match status" value="1"/>
</dbReference>
<evidence type="ECO:0000256" key="4">
    <source>
        <dbReference type="ARBA" id="ARBA00022491"/>
    </source>
</evidence>
<dbReference type="Pfam" id="PF01205">
    <property type="entry name" value="Impact_N"/>
    <property type="match status" value="1"/>
</dbReference>
<dbReference type="OrthoDB" id="69641at2759"/>
<dbReference type="InterPro" id="IPR016135">
    <property type="entry name" value="UBQ-conjugating_enzyme/RWD"/>
</dbReference>
<comment type="similarity">
    <text evidence="2">Belongs to the IMPACT family.</text>
</comment>
<evidence type="ECO:0000256" key="7">
    <source>
        <dbReference type="SAM" id="MobiDB-lite"/>
    </source>
</evidence>
<dbReference type="FunCoup" id="A0A165QWX2">
    <property type="interactions" value="396"/>
</dbReference>
<feature type="region of interest" description="Disordered" evidence="7">
    <location>
        <begin position="153"/>
        <end position="178"/>
    </location>
</feature>
<organism evidence="9 10">
    <name type="scientific">Exidia glandulosa HHB12029</name>
    <dbReference type="NCBI Taxonomy" id="1314781"/>
    <lineage>
        <taxon>Eukaryota</taxon>
        <taxon>Fungi</taxon>
        <taxon>Dikarya</taxon>
        <taxon>Basidiomycota</taxon>
        <taxon>Agaricomycotina</taxon>
        <taxon>Agaricomycetes</taxon>
        <taxon>Auriculariales</taxon>
        <taxon>Exidiaceae</taxon>
        <taxon>Exidia</taxon>
    </lineage>
</organism>
<evidence type="ECO:0000256" key="6">
    <source>
        <dbReference type="ARBA" id="ARBA00023016"/>
    </source>
</evidence>
<keyword evidence="4" id="KW-0678">Repressor</keyword>
<dbReference type="Gene3D" id="3.10.110.10">
    <property type="entry name" value="Ubiquitin Conjugating Enzyme"/>
    <property type="match status" value="1"/>
</dbReference>
<dbReference type="AlphaFoldDB" id="A0A165QWX2"/>
<dbReference type="InterPro" id="IPR006575">
    <property type="entry name" value="RWD_dom"/>
</dbReference>
<dbReference type="SUPFAM" id="SSF54211">
    <property type="entry name" value="Ribosomal protein S5 domain 2-like"/>
    <property type="match status" value="1"/>
</dbReference>
<dbReference type="InterPro" id="IPR001498">
    <property type="entry name" value="Impact_N"/>
</dbReference>
<dbReference type="PROSITE" id="PS50908">
    <property type="entry name" value="RWD"/>
    <property type="match status" value="1"/>
</dbReference>
<keyword evidence="5" id="KW-0810">Translation regulation</keyword>
<evidence type="ECO:0000256" key="5">
    <source>
        <dbReference type="ARBA" id="ARBA00022845"/>
    </source>
</evidence>
<dbReference type="InterPro" id="IPR023582">
    <property type="entry name" value="Impact"/>
</dbReference>
<dbReference type="PANTHER" id="PTHR16301:SF24">
    <property type="entry name" value="RWD DOMAIN-CONTAINING PROTEIN"/>
    <property type="match status" value="1"/>
</dbReference>
<dbReference type="STRING" id="1314781.A0A165QWX2"/>
<evidence type="ECO:0000259" key="8">
    <source>
        <dbReference type="PROSITE" id="PS50908"/>
    </source>
</evidence>
<dbReference type="Pfam" id="PF05773">
    <property type="entry name" value="RWD"/>
    <property type="match status" value="1"/>
</dbReference>
<dbReference type="SUPFAM" id="SSF54495">
    <property type="entry name" value="UBC-like"/>
    <property type="match status" value="1"/>
</dbReference>
<dbReference type="EMBL" id="KV425882">
    <property type="protein sequence ID" value="KZW04178.1"/>
    <property type="molecule type" value="Genomic_DNA"/>
</dbReference>
<dbReference type="Proteomes" id="UP000077266">
    <property type="component" value="Unassembled WGS sequence"/>
</dbReference>
<feature type="compositionally biased region" description="Polar residues" evidence="7">
    <location>
        <begin position="160"/>
        <end position="178"/>
    </location>
</feature>
<dbReference type="InterPro" id="IPR020568">
    <property type="entry name" value="Ribosomal_Su5_D2-typ_SF"/>
</dbReference>
<dbReference type="InParanoid" id="A0A165QWX2"/>
<evidence type="ECO:0000256" key="2">
    <source>
        <dbReference type="ARBA" id="ARBA00007665"/>
    </source>
</evidence>
<keyword evidence="3" id="KW-0963">Cytoplasm</keyword>
<dbReference type="Gene3D" id="3.30.230.30">
    <property type="entry name" value="Impact, N-terminal domain"/>
    <property type="match status" value="1"/>
</dbReference>
<proteinExistence type="inferred from homology"/>
<evidence type="ECO:0000313" key="10">
    <source>
        <dbReference type="Proteomes" id="UP000077266"/>
    </source>
</evidence>
<evidence type="ECO:0000313" key="9">
    <source>
        <dbReference type="EMBL" id="KZW04178.1"/>
    </source>
</evidence>
<dbReference type="GO" id="GO:0005737">
    <property type="term" value="C:cytoplasm"/>
    <property type="evidence" value="ECO:0007669"/>
    <property type="project" value="UniProtKB-SubCell"/>
</dbReference>
<gene>
    <name evidence="9" type="ORF">EXIGLDRAFT_737841</name>
</gene>
<dbReference type="GO" id="GO:0140469">
    <property type="term" value="P:GCN2-mediated signaling"/>
    <property type="evidence" value="ECO:0007669"/>
    <property type="project" value="TreeGrafter"/>
</dbReference>
<accession>A0A165QWX2</accession>
<dbReference type="PANTHER" id="PTHR16301">
    <property type="entry name" value="IMPACT-RELATED"/>
    <property type="match status" value="1"/>
</dbReference>